<feature type="domain" description="DUF5641" evidence="1">
    <location>
        <begin position="9"/>
        <end position="86"/>
    </location>
</feature>
<evidence type="ECO:0000313" key="2">
    <source>
        <dbReference type="EMBL" id="GFU43226.1"/>
    </source>
</evidence>
<evidence type="ECO:0000259" key="1">
    <source>
        <dbReference type="Pfam" id="PF18701"/>
    </source>
</evidence>
<name>A0A8X6QSN8_NEPPI</name>
<dbReference type="EMBL" id="BMAW01132359">
    <property type="protein sequence ID" value="GFU43226.1"/>
    <property type="molecule type" value="Genomic_DNA"/>
</dbReference>
<dbReference type="Proteomes" id="UP000887013">
    <property type="component" value="Unassembled WGS sequence"/>
</dbReference>
<dbReference type="Pfam" id="PF18701">
    <property type="entry name" value="DUF5641"/>
    <property type="match status" value="1"/>
</dbReference>
<gene>
    <name evidence="2" type="ORF">NPIL_94301</name>
</gene>
<dbReference type="InterPro" id="IPR040676">
    <property type="entry name" value="DUF5641"/>
</dbReference>
<evidence type="ECO:0000313" key="3">
    <source>
        <dbReference type="Proteomes" id="UP000887013"/>
    </source>
</evidence>
<comment type="caution">
    <text evidence="2">The sequence shown here is derived from an EMBL/GenBank/DDBJ whole genome shotgun (WGS) entry which is preliminary data.</text>
</comment>
<accession>A0A8X6QSN8</accession>
<organism evidence="2 3">
    <name type="scientific">Nephila pilipes</name>
    <name type="common">Giant wood spider</name>
    <name type="synonym">Nephila maculata</name>
    <dbReference type="NCBI Taxonomy" id="299642"/>
    <lineage>
        <taxon>Eukaryota</taxon>
        <taxon>Metazoa</taxon>
        <taxon>Ecdysozoa</taxon>
        <taxon>Arthropoda</taxon>
        <taxon>Chelicerata</taxon>
        <taxon>Arachnida</taxon>
        <taxon>Araneae</taxon>
        <taxon>Araneomorphae</taxon>
        <taxon>Entelegynae</taxon>
        <taxon>Araneoidea</taxon>
        <taxon>Nephilidae</taxon>
        <taxon>Nephila</taxon>
    </lineage>
</organism>
<proteinExistence type="predicted"/>
<sequence length="118" mass="13816">MKKKDKTIFTEKFRFEYVGNLRQSSKGVRYKKQIQVGDVVFVHNIKIKKNEWLFPQVIELFLSSDEHVLFTKVKIKKSEKFLCPVDILIPLDLTIEPVVPDRRTGVRRVVNHSSSDVT</sequence>
<keyword evidence="3" id="KW-1185">Reference proteome</keyword>
<reference evidence="2" key="1">
    <citation type="submission" date="2020-08" db="EMBL/GenBank/DDBJ databases">
        <title>Multicomponent nature underlies the extraordinary mechanical properties of spider dragline silk.</title>
        <authorList>
            <person name="Kono N."/>
            <person name="Nakamura H."/>
            <person name="Mori M."/>
            <person name="Yoshida Y."/>
            <person name="Ohtoshi R."/>
            <person name="Malay A.D."/>
            <person name="Moran D.A.P."/>
            <person name="Tomita M."/>
            <person name="Numata K."/>
            <person name="Arakawa K."/>
        </authorList>
    </citation>
    <scope>NUCLEOTIDE SEQUENCE</scope>
</reference>
<dbReference type="AlphaFoldDB" id="A0A8X6QSN8"/>
<protein>
    <recommendedName>
        <fullName evidence="1">DUF5641 domain-containing protein</fullName>
    </recommendedName>
</protein>